<organism evidence="1 2">
    <name type="scientific">Clunio marinus</name>
    <dbReference type="NCBI Taxonomy" id="568069"/>
    <lineage>
        <taxon>Eukaryota</taxon>
        <taxon>Metazoa</taxon>
        <taxon>Ecdysozoa</taxon>
        <taxon>Arthropoda</taxon>
        <taxon>Hexapoda</taxon>
        <taxon>Insecta</taxon>
        <taxon>Pterygota</taxon>
        <taxon>Neoptera</taxon>
        <taxon>Endopterygota</taxon>
        <taxon>Diptera</taxon>
        <taxon>Nematocera</taxon>
        <taxon>Chironomoidea</taxon>
        <taxon>Chironomidae</taxon>
        <taxon>Clunio</taxon>
    </lineage>
</organism>
<dbReference type="EMBL" id="CVRI01000023">
    <property type="protein sequence ID" value="CRK92112.1"/>
    <property type="molecule type" value="Genomic_DNA"/>
</dbReference>
<dbReference type="Proteomes" id="UP000183832">
    <property type="component" value="Unassembled WGS sequence"/>
</dbReference>
<dbReference type="AlphaFoldDB" id="A0A1J1HVM0"/>
<proteinExistence type="predicted"/>
<name>A0A1J1HVM0_9DIPT</name>
<reference evidence="1 2" key="1">
    <citation type="submission" date="2015-04" db="EMBL/GenBank/DDBJ databases">
        <authorList>
            <person name="Syromyatnikov M.Y."/>
            <person name="Popov V.N."/>
        </authorList>
    </citation>
    <scope>NUCLEOTIDE SEQUENCE [LARGE SCALE GENOMIC DNA]</scope>
</reference>
<sequence>MFTHLFIASYSEYVCEKWLTKTNHGYIIIHEKESQTWSLQHISCFSLIGVFLLWHRTTTTQIRCGPTMKRGRRQDRKRTQKKCQCFYENSSPNIPFRVFTSDQLTYYRPKQEKLKSTRECNQGCQPTVAKCSSREIG</sequence>
<keyword evidence="2" id="KW-1185">Reference proteome</keyword>
<gene>
    <name evidence="1" type="ORF">CLUMA_CG005680</name>
</gene>
<protein>
    <submittedName>
        <fullName evidence="1">CLUMA_CG005680, isoform A</fullName>
    </submittedName>
</protein>
<evidence type="ECO:0000313" key="2">
    <source>
        <dbReference type="Proteomes" id="UP000183832"/>
    </source>
</evidence>
<accession>A0A1J1HVM0</accession>
<evidence type="ECO:0000313" key="1">
    <source>
        <dbReference type="EMBL" id="CRK92112.1"/>
    </source>
</evidence>